<gene>
    <name evidence="2" type="ORF">NE237_007746</name>
</gene>
<sequence length="161" mass="17904">MYGQLLKWLGGLPFCNSKVVTRPELIRLFYCNLRVEVALGDYDSVRDLGIINRLKRVDISFNIEQLAGLLDLSDDFSFDETVSSNFDWIAIGKMRLQVVVLSDEELKAIPPPRGTTAARAGTAVDARERHEDPVEMETKVPPTTGGGFDADPPMPLLRLTP</sequence>
<evidence type="ECO:0000313" key="2">
    <source>
        <dbReference type="EMBL" id="KAJ4974572.1"/>
    </source>
</evidence>
<dbReference type="AlphaFoldDB" id="A0A9Q0KPR9"/>
<dbReference type="EMBL" id="JAMYWD010000004">
    <property type="protein sequence ID" value="KAJ4974572.1"/>
    <property type="molecule type" value="Genomic_DNA"/>
</dbReference>
<accession>A0A9Q0KPR9</accession>
<proteinExistence type="predicted"/>
<evidence type="ECO:0000313" key="3">
    <source>
        <dbReference type="Proteomes" id="UP001141806"/>
    </source>
</evidence>
<dbReference type="Proteomes" id="UP001141806">
    <property type="component" value="Unassembled WGS sequence"/>
</dbReference>
<organism evidence="2 3">
    <name type="scientific">Protea cynaroides</name>
    <dbReference type="NCBI Taxonomy" id="273540"/>
    <lineage>
        <taxon>Eukaryota</taxon>
        <taxon>Viridiplantae</taxon>
        <taxon>Streptophyta</taxon>
        <taxon>Embryophyta</taxon>
        <taxon>Tracheophyta</taxon>
        <taxon>Spermatophyta</taxon>
        <taxon>Magnoliopsida</taxon>
        <taxon>Proteales</taxon>
        <taxon>Proteaceae</taxon>
        <taxon>Protea</taxon>
    </lineage>
</organism>
<protein>
    <submittedName>
        <fullName evidence="2">Uncharacterized protein</fullName>
    </submittedName>
</protein>
<feature type="compositionally biased region" description="Low complexity" evidence="1">
    <location>
        <begin position="114"/>
        <end position="123"/>
    </location>
</feature>
<name>A0A9Q0KPR9_9MAGN</name>
<feature type="compositionally biased region" description="Basic and acidic residues" evidence="1">
    <location>
        <begin position="125"/>
        <end position="138"/>
    </location>
</feature>
<keyword evidence="3" id="KW-1185">Reference proteome</keyword>
<reference evidence="2" key="1">
    <citation type="journal article" date="2023" name="Plant J.">
        <title>The genome of the king protea, Protea cynaroides.</title>
        <authorList>
            <person name="Chang J."/>
            <person name="Duong T.A."/>
            <person name="Schoeman C."/>
            <person name="Ma X."/>
            <person name="Roodt D."/>
            <person name="Barker N."/>
            <person name="Li Z."/>
            <person name="Van de Peer Y."/>
            <person name="Mizrachi E."/>
        </authorList>
    </citation>
    <scope>NUCLEOTIDE SEQUENCE</scope>
    <source>
        <tissue evidence="2">Young leaves</tissue>
    </source>
</reference>
<comment type="caution">
    <text evidence="2">The sequence shown here is derived from an EMBL/GenBank/DDBJ whole genome shotgun (WGS) entry which is preliminary data.</text>
</comment>
<evidence type="ECO:0000256" key="1">
    <source>
        <dbReference type="SAM" id="MobiDB-lite"/>
    </source>
</evidence>
<feature type="region of interest" description="Disordered" evidence="1">
    <location>
        <begin position="111"/>
        <end position="161"/>
    </location>
</feature>